<gene>
    <name evidence="9" type="ORF">SAMN06265371_1163</name>
</gene>
<evidence type="ECO:0000313" key="10">
    <source>
        <dbReference type="Proteomes" id="UP000198384"/>
    </source>
</evidence>
<feature type="domain" description="Sulfatase N-terminal" evidence="8">
    <location>
        <begin position="25"/>
        <end position="366"/>
    </location>
</feature>
<evidence type="ECO:0000256" key="1">
    <source>
        <dbReference type="ARBA" id="ARBA00001913"/>
    </source>
</evidence>
<feature type="chain" id="PRO_5012850866" evidence="7">
    <location>
        <begin position="19"/>
        <end position="479"/>
    </location>
</feature>
<dbReference type="EMBL" id="FZNT01000016">
    <property type="protein sequence ID" value="SNR79843.1"/>
    <property type="molecule type" value="Genomic_DNA"/>
</dbReference>
<dbReference type="RefSeq" id="WP_089382997.1">
    <property type="nucleotide sequence ID" value="NZ_FZNT01000016.1"/>
</dbReference>
<keyword evidence="4 7" id="KW-0732">Signal</keyword>
<feature type="signal peptide" evidence="7">
    <location>
        <begin position="1"/>
        <end position="18"/>
    </location>
</feature>
<evidence type="ECO:0000256" key="5">
    <source>
        <dbReference type="ARBA" id="ARBA00022801"/>
    </source>
</evidence>
<evidence type="ECO:0000256" key="4">
    <source>
        <dbReference type="ARBA" id="ARBA00022729"/>
    </source>
</evidence>
<dbReference type="Pfam" id="PF00884">
    <property type="entry name" value="Sulfatase"/>
    <property type="match status" value="1"/>
</dbReference>
<dbReference type="InterPro" id="IPR024607">
    <property type="entry name" value="Sulfatase_CS"/>
</dbReference>
<evidence type="ECO:0000259" key="8">
    <source>
        <dbReference type="Pfam" id="PF00884"/>
    </source>
</evidence>
<dbReference type="Gene3D" id="3.30.1120.10">
    <property type="match status" value="1"/>
</dbReference>
<name>A0A238ZAM2_9FLAO</name>
<comment type="similarity">
    <text evidence="2">Belongs to the sulfatase family.</text>
</comment>
<dbReference type="Gene3D" id="3.40.720.10">
    <property type="entry name" value="Alkaline Phosphatase, subunit A"/>
    <property type="match status" value="1"/>
</dbReference>
<keyword evidence="3" id="KW-0479">Metal-binding</keyword>
<dbReference type="Proteomes" id="UP000198384">
    <property type="component" value="Unassembled WGS sequence"/>
</dbReference>
<keyword evidence="6" id="KW-0106">Calcium</keyword>
<organism evidence="9 10">
    <name type="scientific">Lutibacter agarilyticus</name>
    <dbReference type="NCBI Taxonomy" id="1109740"/>
    <lineage>
        <taxon>Bacteria</taxon>
        <taxon>Pseudomonadati</taxon>
        <taxon>Bacteroidota</taxon>
        <taxon>Flavobacteriia</taxon>
        <taxon>Flavobacteriales</taxon>
        <taxon>Flavobacteriaceae</taxon>
        <taxon>Lutibacter</taxon>
    </lineage>
</organism>
<dbReference type="PROSITE" id="PS00149">
    <property type="entry name" value="SULFATASE_2"/>
    <property type="match status" value="1"/>
</dbReference>
<dbReference type="OrthoDB" id="1390125at2"/>
<dbReference type="AlphaFoldDB" id="A0A238ZAM2"/>
<dbReference type="CDD" id="cd16144">
    <property type="entry name" value="ARS_like"/>
    <property type="match status" value="1"/>
</dbReference>
<evidence type="ECO:0000256" key="6">
    <source>
        <dbReference type="ARBA" id="ARBA00022837"/>
    </source>
</evidence>
<evidence type="ECO:0000256" key="2">
    <source>
        <dbReference type="ARBA" id="ARBA00008779"/>
    </source>
</evidence>
<dbReference type="GO" id="GO:0046872">
    <property type="term" value="F:metal ion binding"/>
    <property type="evidence" value="ECO:0007669"/>
    <property type="project" value="UniProtKB-KW"/>
</dbReference>
<sequence length="479" mass="54139">MKKIFLTFILAGLFSCNAQNKTKQPNVIFFLVDDFGWMDTSYQGSQFYETPNIDKLAHEGMRFNQAYSAHPRCVPSRFAMITGKYPAREGIPGKGGQDSGKLKSSEFGIAKAFKQEGYVTFFAGKWHLASDEVYPEDEGFDYNFGGGHAGAPKSYFYPYNTIKNNKSGNGKEKNIEGLDDAVEGEYLSDHLTRKTVNFIKENKDKPFFVYLSHYGVHTPFEGKKELEKIYEQKLKENPVPEGPEFATIWKNTGETKLYQDNVTYAAMIQSIDESLGKLNAVLKELNLDENTIIVFTSDHGGLSNRGNNRPIATSNLPLRAGKGHNYEGGIRVPMFVKWPGVTKENSTTDVVITGTDYYPTLVDMANLAPQPQQYIDGVSFSEVLKGNKIENEERAIFWHSPIPRPINTGDTSNTTVRKGDYKLLDFYEDGYVELYNIKNDLGETTNLAESMPEKTKELKQLIVDWRKKVNAYVKHNKKN</sequence>
<dbReference type="GO" id="GO:0004065">
    <property type="term" value="F:arylsulfatase activity"/>
    <property type="evidence" value="ECO:0007669"/>
    <property type="project" value="TreeGrafter"/>
</dbReference>
<comment type="cofactor">
    <cofactor evidence="1">
        <name>Ca(2+)</name>
        <dbReference type="ChEBI" id="CHEBI:29108"/>
    </cofactor>
</comment>
<evidence type="ECO:0000256" key="3">
    <source>
        <dbReference type="ARBA" id="ARBA00022723"/>
    </source>
</evidence>
<evidence type="ECO:0000256" key="7">
    <source>
        <dbReference type="SAM" id="SignalP"/>
    </source>
</evidence>
<evidence type="ECO:0000313" key="9">
    <source>
        <dbReference type="EMBL" id="SNR79843.1"/>
    </source>
</evidence>
<dbReference type="PROSITE" id="PS51257">
    <property type="entry name" value="PROKAR_LIPOPROTEIN"/>
    <property type="match status" value="1"/>
</dbReference>
<dbReference type="PANTHER" id="PTHR42693">
    <property type="entry name" value="ARYLSULFATASE FAMILY MEMBER"/>
    <property type="match status" value="1"/>
</dbReference>
<dbReference type="InterPro" id="IPR017850">
    <property type="entry name" value="Alkaline_phosphatase_core_sf"/>
</dbReference>
<dbReference type="PANTHER" id="PTHR42693:SF42">
    <property type="entry name" value="ARYLSULFATASE G"/>
    <property type="match status" value="1"/>
</dbReference>
<dbReference type="InterPro" id="IPR050738">
    <property type="entry name" value="Sulfatase"/>
</dbReference>
<keyword evidence="5" id="KW-0378">Hydrolase</keyword>
<dbReference type="SUPFAM" id="SSF53649">
    <property type="entry name" value="Alkaline phosphatase-like"/>
    <property type="match status" value="1"/>
</dbReference>
<reference evidence="9 10" key="1">
    <citation type="submission" date="2017-06" db="EMBL/GenBank/DDBJ databases">
        <authorList>
            <person name="Kim H.J."/>
            <person name="Triplett B.A."/>
        </authorList>
    </citation>
    <scope>NUCLEOTIDE SEQUENCE [LARGE SCALE GENOMIC DNA]</scope>
    <source>
        <strain evidence="9 10">DSM 29150</strain>
    </source>
</reference>
<protein>
    <submittedName>
        <fullName evidence="9">Arylsulfatase A</fullName>
    </submittedName>
</protein>
<proteinExistence type="inferred from homology"/>
<keyword evidence="10" id="KW-1185">Reference proteome</keyword>
<accession>A0A238ZAM2</accession>
<dbReference type="InterPro" id="IPR000917">
    <property type="entry name" value="Sulfatase_N"/>
</dbReference>